<accession>E5DQG8</accession>
<dbReference type="KEGG" id="vg:18560159"/>
<evidence type="ECO:0000256" key="1">
    <source>
        <dbReference type="SAM" id="MobiDB-lite"/>
    </source>
</evidence>
<gene>
    <name evidence="2" type="ORF">PX29p235</name>
</gene>
<evidence type="ECO:0000313" key="2">
    <source>
        <dbReference type="EMBL" id="ADQ52954.1"/>
    </source>
</evidence>
<organism evidence="2 3">
    <name type="scientific">Aeromonas phage PX29</name>
    <dbReference type="NCBI Taxonomy" id="926067"/>
    <lineage>
        <taxon>Viruses</taxon>
        <taxon>Duplodnaviria</taxon>
        <taxon>Heunggongvirae</taxon>
        <taxon>Uroviricota</taxon>
        <taxon>Caudoviricetes</taxon>
        <taxon>Pantevenvirales</taxon>
        <taxon>Straboviridae</taxon>
        <taxon>Angelvirus</taxon>
        <taxon>Angelvirus px29</taxon>
    </lineage>
</organism>
<dbReference type="EMBL" id="GU396103">
    <property type="protein sequence ID" value="ADQ52954.1"/>
    <property type="molecule type" value="Genomic_DNA"/>
</dbReference>
<sequence>MFVVNIKENVVSTLTLFVTIWGAVFSYNSFIGDQRDFKLKEEITAHFDQSVSTLKDDISKLPTHTDVENAQLKSMLYAKDVTDAKSSEEKEILKTMQAKIDDLSRRVGENQRRPGEVAPVTDRWQNTDRQ</sequence>
<proteinExistence type="predicted"/>
<name>E5DQG8_9CAUD</name>
<dbReference type="OrthoDB" id="16436at10239"/>
<keyword evidence="3" id="KW-1185">Reference proteome</keyword>
<protein>
    <submittedName>
        <fullName evidence="2">Uncharacterized protein</fullName>
    </submittedName>
</protein>
<dbReference type="Proteomes" id="UP000008726">
    <property type="component" value="Segment"/>
</dbReference>
<reference evidence="2 3" key="1">
    <citation type="journal article" date="2010" name="Virol. J.">
        <title>Genomes of the T4-related bacteriophages as windows on microbial genome evolution.</title>
        <authorList>
            <person name="Petrov V.M."/>
            <person name="Ratnayaka S."/>
            <person name="Nolan J.M."/>
            <person name="Miller E.S."/>
            <person name="Karam J.D."/>
        </authorList>
    </citation>
    <scope>NUCLEOTIDE SEQUENCE [LARGE SCALE GENOMIC DNA]</scope>
</reference>
<dbReference type="RefSeq" id="YP_009011664.1">
    <property type="nucleotide sequence ID" value="NC_023688.1"/>
</dbReference>
<dbReference type="GeneID" id="18560159"/>
<feature type="region of interest" description="Disordered" evidence="1">
    <location>
        <begin position="103"/>
        <end position="130"/>
    </location>
</feature>
<feature type="compositionally biased region" description="Basic and acidic residues" evidence="1">
    <location>
        <begin position="103"/>
        <end position="115"/>
    </location>
</feature>
<evidence type="ECO:0000313" key="3">
    <source>
        <dbReference type="Proteomes" id="UP000008726"/>
    </source>
</evidence>